<keyword evidence="12" id="KW-1164">Virus endocytosis by host</keyword>
<accession>D9IZ83</accession>
<dbReference type="GO" id="GO:0019069">
    <property type="term" value="P:viral capsid assembly"/>
    <property type="evidence" value="ECO:0007669"/>
    <property type="project" value="InterPro"/>
</dbReference>
<comment type="subcellular location">
    <subcellularLocation>
        <location evidence="1">Host nucleus</location>
    </subcellularLocation>
    <subcellularLocation>
        <location evidence="2">Virion</location>
    </subcellularLocation>
</comment>
<evidence type="ECO:0000256" key="13">
    <source>
        <dbReference type="ARBA" id="ARBA00023125"/>
    </source>
</evidence>
<dbReference type="GO" id="GO:0075509">
    <property type="term" value="P:endocytosis involved in viral entry into host cell"/>
    <property type="evidence" value="ECO:0007669"/>
    <property type="project" value="UniProtKB-KW"/>
</dbReference>
<comment type="similarity">
    <text evidence="3">Belongs to the circoviridae capsid protein family.</text>
</comment>
<dbReference type="GO" id="GO:0019062">
    <property type="term" value="P:virion attachment to host cell"/>
    <property type="evidence" value="ECO:0007669"/>
    <property type="project" value="UniProtKB-KW"/>
</dbReference>
<evidence type="ECO:0000313" key="16">
    <source>
        <dbReference type="EMBL" id="ADI48254.1"/>
    </source>
</evidence>
<dbReference type="EMBL" id="HM228875">
    <property type="protein sequence ID" value="ADI48254.1"/>
    <property type="molecule type" value="Genomic_DNA"/>
</dbReference>
<keyword evidence="13" id="KW-0238">DNA-binding</keyword>
<keyword evidence="7" id="KW-1048">Host nucleus</keyword>
<keyword evidence="8" id="KW-0945">Host-virus interaction</keyword>
<dbReference type="GO" id="GO:0039615">
    <property type="term" value="C:T=1 icosahedral viral capsid"/>
    <property type="evidence" value="ECO:0007669"/>
    <property type="project" value="UniProtKB-KW"/>
</dbReference>
<evidence type="ECO:0000256" key="4">
    <source>
        <dbReference type="ARBA" id="ARBA00022431"/>
    </source>
</evidence>
<evidence type="ECO:0000256" key="1">
    <source>
        <dbReference type="ARBA" id="ARBA00004147"/>
    </source>
</evidence>
<organism evidence="16">
    <name type="scientific">Circoviridae TM-6c</name>
    <dbReference type="NCBI Taxonomy" id="795382"/>
    <lineage>
        <taxon>Viruses</taxon>
        <taxon>Monodnaviria</taxon>
        <taxon>Shotokuvirae</taxon>
        <taxon>Cressdnaviricota</taxon>
        <taxon>Arfiviricetes</taxon>
        <taxon>Jormunvirales</taxon>
        <taxon>Draupnirviridae</taxon>
        <taxon>Ferullusivirus</taxon>
        <taxon>Ferullusivirus baguanis</taxon>
    </lineage>
</organism>
<evidence type="ECO:0000256" key="15">
    <source>
        <dbReference type="ARBA" id="ARBA00046863"/>
    </source>
</evidence>
<keyword evidence="11" id="KW-0946">Virion</keyword>
<evidence type="ECO:0000256" key="6">
    <source>
        <dbReference type="ARBA" id="ARBA00022561"/>
    </source>
</evidence>
<evidence type="ECO:0000256" key="3">
    <source>
        <dbReference type="ARBA" id="ARBA00010301"/>
    </source>
</evidence>
<evidence type="ECO:0000256" key="8">
    <source>
        <dbReference type="ARBA" id="ARBA00022581"/>
    </source>
</evidence>
<evidence type="ECO:0000256" key="12">
    <source>
        <dbReference type="ARBA" id="ARBA00022890"/>
    </source>
</evidence>
<evidence type="ECO:0000256" key="7">
    <source>
        <dbReference type="ARBA" id="ARBA00022562"/>
    </source>
</evidence>
<protein>
    <submittedName>
        <fullName evidence="16">Putative Cap</fullName>
    </submittedName>
</protein>
<dbReference type="GO" id="GO:0043657">
    <property type="term" value="C:host cell"/>
    <property type="evidence" value="ECO:0007669"/>
    <property type="project" value="GOC"/>
</dbReference>
<reference evidence="16" key="1">
    <citation type="journal article" date="2010" name="J. Virol.">
        <title>Bat guano virome: predominance of dietary viruses from insects and plants plus novel mammalian viruses.</title>
        <authorList>
            <person name="Li L."/>
            <person name="Victoria J.G."/>
            <person name="Wang C."/>
            <person name="Jones M."/>
            <person name="Fellers G.M."/>
            <person name="Kunz T.H."/>
            <person name="Delwart E."/>
        </authorList>
    </citation>
    <scope>NUCLEOTIDE SEQUENCE</scope>
    <source>
        <strain evidence="16">TM-6c</strain>
    </source>
</reference>
<evidence type="ECO:0000256" key="2">
    <source>
        <dbReference type="ARBA" id="ARBA00004328"/>
    </source>
</evidence>
<keyword evidence="4" id="KW-1140">T=1 icosahedral capsid protein</keyword>
<keyword evidence="6" id="KW-0167">Capsid protein</keyword>
<sequence>MALKRFFRRKRVYRRKRRMFRRKGRIPRVVGGRSTGIQFFKLRTQTSVTINATGPNALKGMRAQITDDPKLLGHDQWKHLAGLYKFYKVYGIKFEWIPRFNMNDMIPVPQGESLRHIFMLHDWGSTGKDSVPLNKWDIALFMDNLSTKRYPLHRSWSAFFKMRKIYPHIDSDNPNPVRLMGSGFIETARTFATQDIKVYSDDLIAAGALDVGVMIITYYIGCRFRH</sequence>
<evidence type="ECO:0000256" key="9">
    <source>
        <dbReference type="ARBA" id="ARBA00022595"/>
    </source>
</evidence>
<dbReference type="InterPro" id="IPR003383">
    <property type="entry name" value="Circovirus_capsid"/>
</dbReference>
<keyword evidence="5" id="KW-1163">Viral penetration into host nucleus</keyword>
<comment type="subunit">
    <text evidence="15">Homomultimer. Assembles in the nucleus, presumably in an immature form, then migrates to the cytoplasm once assembled as mature virion. Interacts with Rep; this interaction relocates Rep into the nucleus.</text>
</comment>
<name>D9IZ83_9VIRU</name>
<keyword evidence="14" id="KW-1160">Virus entry into host cell</keyword>
<dbReference type="Pfam" id="PF02443">
    <property type="entry name" value="Circo_capsid"/>
    <property type="match status" value="1"/>
</dbReference>
<evidence type="ECO:0000256" key="5">
    <source>
        <dbReference type="ARBA" id="ARBA00022524"/>
    </source>
</evidence>
<dbReference type="GO" id="GO:0042025">
    <property type="term" value="C:host cell nucleus"/>
    <property type="evidence" value="ECO:0007669"/>
    <property type="project" value="UniProtKB-SubCell"/>
</dbReference>
<dbReference type="GO" id="GO:0075732">
    <property type="term" value="P:viral penetration into host nucleus"/>
    <property type="evidence" value="ECO:0007669"/>
    <property type="project" value="UniProtKB-KW"/>
</dbReference>
<proteinExistence type="inferred from homology"/>
<evidence type="ECO:0000256" key="11">
    <source>
        <dbReference type="ARBA" id="ARBA00022844"/>
    </source>
</evidence>
<keyword evidence="9" id="KW-1162">Viral penetration into host cytoplasm</keyword>
<evidence type="ECO:0000256" key="14">
    <source>
        <dbReference type="ARBA" id="ARBA00023296"/>
    </source>
</evidence>
<evidence type="ECO:0000256" key="10">
    <source>
        <dbReference type="ARBA" id="ARBA00022804"/>
    </source>
</evidence>
<keyword evidence="10" id="KW-1161">Viral attachment to host cell</keyword>
<dbReference type="GO" id="GO:0003677">
    <property type="term" value="F:DNA binding"/>
    <property type="evidence" value="ECO:0007669"/>
    <property type="project" value="UniProtKB-KW"/>
</dbReference>